<dbReference type="InterPro" id="IPR014710">
    <property type="entry name" value="RmlC-like_jellyroll"/>
</dbReference>
<accession>A0A843V691</accession>
<name>A0A843V691_COLES</name>
<evidence type="ECO:0000256" key="8">
    <source>
        <dbReference type="SAM" id="MobiDB-lite"/>
    </source>
</evidence>
<dbReference type="PANTHER" id="PTHR22966">
    <property type="entry name" value="2-AMINOETHANETHIOL DIOXYGENASE"/>
    <property type="match status" value="1"/>
</dbReference>
<dbReference type="EC" id="1.13.11.20" evidence="3"/>
<organism evidence="9 10">
    <name type="scientific">Colocasia esculenta</name>
    <name type="common">Wild taro</name>
    <name type="synonym">Arum esculentum</name>
    <dbReference type="NCBI Taxonomy" id="4460"/>
    <lineage>
        <taxon>Eukaryota</taxon>
        <taxon>Viridiplantae</taxon>
        <taxon>Streptophyta</taxon>
        <taxon>Embryophyta</taxon>
        <taxon>Tracheophyta</taxon>
        <taxon>Spermatophyta</taxon>
        <taxon>Magnoliopsida</taxon>
        <taxon>Liliopsida</taxon>
        <taxon>Araceae</taxon>
        <taxon>Aroideae</taxon>
        <taxon>Colocasieae</taxon>
        <taxon>Colocasia</taxon>
    </lineage>
</organism>
<dbReference type="Pfam" id="PF07847">
    <property type="entry name" value="PCO_ADO"/>
    <property type="match status" value="1"/>
</dbReference>
<comment type="caution">
    <text evidence="9">The sequence shown here is derived from an EMBL/GenBank/DDBJ whole genome shotgun (WGS) entry which is preliminary data.</text>
</comment>
<evidence type="ECO:0000256" key="6">
    <source>
        <dbReference type="ARBA" id="ARBA00023004"/>
    </source>
</evidence>
<evidence type="ECO:0000256" key="4">
    <source>
        <dbReference type="ARBA" id="ARBA00022723"/>
    </source>
</evidence>
<keyword evidence="5" id="KW-0560">Oxidoreductase</keyword>
<dbReference type="Gene3D" id="2.60.120.10">
    <property type="entry name" value="Jelly Rolls"/>
    <property type="match status" value="1"/>
</dbReference>
<dbReference type="Proteomes" id="UP000652761">
    <property type="component" value="Unassembled WGS sequence"/>
</dbReference>
<dbReference type="CDD" id="cd20289">
    <property type="entry name" value="cupin_ADO"/>
    <property type="match status" value="1"/>
</dbReference>
<dbReference type="SUPFAM" id="SSF51182">
    <property type="entry name" value="RmlC-like cupins"/>
    <property type="match status" value="1"/>
</dbReference>
<evidence type="ECO:0000256" key="7">
    <source>
        <dbReference type="ARBA" id="ARBA00024284"/>
    </source>
</evidence>
<dbReference type="InterPro" id="IPR012864">
    <property type="entry name" value="PCO/ADO"/>
</dbReference>
<evidence type="ECO:0000256" key="5">
    <source>
        <dbReference type="ARBA" id="ARBA00023002"/>
    </source>
</evidence>
<keyword evidence="4" id="KW-0479">Metal-binding</keyword>
<comment type="cofactor">
    <cofactor evidence="1">
        <name>Fe(2+)</name>
        <dbReference type="ChEBI" id="CHEBI:29033"/>
    </cofactor>
</comment>
<evidence type="ECO:0000313" key="10">
    <source>
        <dbReference type="Proteomes" id="UP000652761"/>
    </source>
</evidence>
<dbReference type="GO" id="GO:0046872">
    <property type="term" value="F:metal ion binding"/>
    <property type="evidence" value="ECO:0007669"/>
    <property type="project" value="UniProtKB-KW"/>
</dbReference>
<keyword evidence="10" id="KW-1185">Reference proteome</keyword>
<comment type="catalytic activity">
    <reaction evidence="7">
        <text>L-cysteine + O2 = 3-sulfino-L-alanine + H(+)</text>
        <dbReference type="Rhea" id="RHEA:20441"/>
        <dbReference type="ChEBI" id="CHEBI:15378"/>
        <dbReference type="ChEBI" id="CHEBI:15379"/>
        <dbReference type="ChEBI" id="CHEBI:35235"/>
        <dbReference type="ChEBI" id="CHEBI:61085"/>
        <dbReference type="EC" id="1.13.11.20"/>
    </reaction>
    <physiologicalReaction direction="left-to-right" evidence="7">
        <dbReference type="Rhea" id="RHEA:20442"/>
    </physiologicalReaction>
</comment>
<dbReference type="OrthoDB" id="271433at2759"/>
<dbReference type="InterPro" id="IPR011051">
    <property type="entry name" value="RmlC_Cupin_sf"/>
</dbReference>
<keyword evidence="6" id="KW-0408">Iron</keyword>
<dbReference type="AlphaFoldDB" id="A0A843V691"/>
<evidence type="ECO:0000256" key="2">
    <source>
        <dbReference type="ARBA" id="ARBA00006622"/>
    </source>
</evidence>
<evidence type="ECO:0000256" key="1">
    <source>
        <dbReference type="ARBA" id="ARBA00001954"/>
    </source>
</evidence>
<dbReference type="GO" id="GO:0017172">
    <property type="term" value="F:cysteine dioxygenase activity"/>
    <property type="evidence" value="ECO:0007669"/>
    <property type="project" value="UniProtKB-EC"/>
</dbReference>
<reference evidence="9" key="1">
    <citation type="submission" date="2017-07" db="EMBL/GenBank/DDBJ databases">
        <title>Taro Niue Genome Assembly and Annotation.</title>
        <authorList>
            <person name="Atibalentja N."/>
            <person name="Keating K."/>
            <person name="Fields C.J."/>
        </authorList>
    </citation>
    <scope>NUCLEOTIDE SEQUENCE</scope>
    <source>
        <strain evidence="9">Niue_2</strain>
        <tissue evidence="9">Leaf</tissue>
    </source>
</reference>
<sequence length="284" mass="31601">MRVEGRLAAELETSERAGRSSSKKSKLRQRKSPTMPKMVQRLFDTCKEVFSGCGAGVVPSRAGIERIVAVLGFAQSKNMVDSAILWEVVLTSEEHIMLVVTETMKEFIFVDLEQCRVLTHVIGIFCLPPSAVIPLHNHPGMTVFSKLLFGSMHIKSYDWVDSSQLEDEALRLWPPGMRLAKVKTDNTFTAPCDISILYPTTGGNMHRFTALTSCAVLDVLGPPYCDSEGRPCTYYNDFPYEDFSGDSAPAVGDDGVYAWLEERENVDDFSVVGARYMGPRVVER</sequence>
<dbReference type="PANTHER" id="PTHR22966:SF1">
    <property type="entry name" value="PLANT CYSTEINE OXIDASE 1"/>
    <property type="match status" value="1"/>
</dbReference>
<feature type="region of interest" description="Disordered" evidence="8">
    <location>
        <begin position="1"/>
        <end position="34"/>
    </location>
</feature>
<evidence type="ECO:0000256" key="3">
    <source>
        <dbReference type="ARBA" id="ARBA00013133"/>
    </source>
</evidence>
<dbReference type="EMBL" id="NMUH01001271">
    <property type="protein sequence ID" value="MQL90776.1"/>
    <property type="molecule type" value="Genomic_DNA"/>
</dbReference>
<protein>
    <recommendedName>
        <fullName evidence="3">cysteine dioxygenase</fullName>
        <ecNumber evidence="3">1.13.11.20</ecNumber>
    </recommendedName>
</protein>
<feature type="compositionally biased region" description="Basic residues" evidence="8">
    <location>
        <begin position="21"/>
        <end position="31"/>
    </location>
</feature>
<comment type="similarity">
    <text evidence="2">Belongs to the cysteine dioxygenase family.</text>
</comment>
<gene>
    <name evidence="9" type="ORF">Taro_023373</name>
</gene>
<evidence type="ECO:0000313" key="9">
    <source>
        <dbReference type="EMBL" id="MQL90776.1"/>
    </source>
</evidence>
<feature type="compositionally biased region" description="Basic and acidic residues" evidence="8">
    <location>
        <begin position="1"/>
        <end position="18"/>
    </location>
</feature>
<dbReference type="GO" id="GO:0070483">
    <property type="term" value="P:detection of hypoxia"/>
    <property type="evidence" value="ECO:0007669"/>
    <property type="project" value="UniProtKB-ARBA"/>
</dbReference>
<proteinExistence type="inferred from homology"/>